<reference evidence="2" key="1">
    <citation type="submission" date="2020-06" db="EMBL/GenBank/DDBJ databases">
        <title>Draft genomic sequence of Geomonas sp. Red330.</title>
        <authorList>
            <person name="Itoh H."/>
            <person name="Zhenxing X."/>
            <person name="Ushijima N."/>
            <person name="Masuda Y."/>
            <person name="Shiratori Y."/>
            <person name="Senoo K."/>
        </authorList>
    </citation>
    <scope>NUCLEOTIDE SEQUENCE [LARGE SCALE GENOMIC DNA]</scope>
    <source>
        <strain evidence="2">Red330</strain>
    </source>
</reference>
<accession>A0A6V8MFA0</accession>
<keyword evidence="2" id="KW-1185">Reference proteome</keyword>
<evidence type="ECO:0000313" key="1">
    <source>
        <dbReference type="EMBL" id="GFO58668.1"/>
    </source>
</evidence>
<evidence type="ECO:0000313" key="2">
    <source>
        <dbReference type="Proteomes" id="UP000556026"/>
    </source>
</evidence>
<dbReference type="EMBL" id="BLXX01000002">
    <property type="protein sequence ID" value="GFO58668.1"/>
    <property type="molecule type" value="Genomic_DNA"/>
</dbReference>
<gene>
    <name evidence="1" type="ORF">GMST_09930</name>
</gene>
<organism evidence="1 2">
    <name type="scientific">Geomonas silvestris</name>
    <dbReference type="NCBI Taxonomy" id="2740184"/>
    <lineage>
        <taxon>Bacteria</taxon>
        <taxon>Pseudomonadati</taxon>
        <taxon>Thermodesulfobacteriota</taxon>
        <taxon>Desulfuromonadia</taxon>
        <taxon>Geobacterales</taxon>
        <taxon>Geobacteraceae</taxon>
        <taxon>Geomonas</taxon>
    </lineage>
</organism>
<sequence length="289" mass="34821">MDREDEEVCVLKELEIFMEELMQAHMRHEKEGNEERSRMALAQIYLCNEIFQLYQKNSDWEDFTGRLEDYVYSEMDRYQEARGNGEKGKARLMLARVRCTRRLLARLNNPSRQEIHSKLGFFPARTFSEAALNQPDLPEKFQEAQQKTLLYESIERFQRGEDPRTINREQKRLEYEAARLQKEVTARSRKIRPGNEAYERFVEAQGHIFPAIEQNIAEPKLWHKFREFLWELIERSELSYRVARECDDYEVALMELGRMRCAGWLLRRIREPIRRREICRQIEQALVIH</sequence>
<proteinExistence type="predicted"/>
<protein>
    <submittedName>
        <fullName evidence="1">Uncharacterized protein</fullName>
    </submittedName>
</protein>
<dbReference type="Proteomes" id="UP000556026">
    <property type="component" value="Unassembled WGS sequence"/>
</dbReference>
<dbReference type="AlphaFoldDB" id="A0A6V8MFA0"/>
<name>A0A6V8MFA0_9BACT</name>
<comment type="caution">
    <text evidence="1">The sequence shown here is derived from an EMBL/GenBank/DDBJ whole genome shotgun (WGS) entry which is preliminary data.</text>
</comment>